<dbReference type="PROSITE" id="PS50893">
    <property type="entry name" value="ABC_TRANSPORTER_2"/>
    <property type="match status" value="2"/>
</dbReference>
<dbReference type="PANTHER" id="PTHR43553">
    <property type="entry name" value="HEAVY METAL TRANSPORTER"/>
    <property type="match status" value="1"/>
</dbReference>
<sequence>MKNKAMIEFKNVTFKYNSQSEPTLKHVSLTIDQGEKVLIVGPSGSGKSTLGNLINGIIPENIKGEIQGTILVNGHDVKDMSIFDQSLNVSSMLQDSNDQFVGLTVAEDIAFGMENDCTDNVTMRKKVKAWSDYLHIHQLLKQSPNSLSGGQKQRTSLAGVLVDESPILLLDEPLAALDPAAGLRSIQLLDDIHKHLRNTVIIIEHRIEEVLTQDVDRVVLMDDGKIVGSFTPDNLLKRDILKNYGLRNPLYLDALKLAGVDFNSLSNIDSVNLVNGNHVNDKLHQLNLNQATKRLNQSTDPILKINDLSFAYNHHPIFKHLNLTIYKGDMISLVGKNGVGKSTLSKLIAGFIKPNHGKIIFNHRNLSNLSIKERADHIGYIMQDPDKMISQVMIRDEIALGLKLRHYPKSQIDAKVKQALKVCKLYEFRNWPVSALSYGQKKRLTIASILVLNPELLILDEPTAGQDYYHYNEIMQFLRKLNQERHLTMIFITHDMYLMTEYSNRTIVLGNQNIMKDAAPEKVLNDDQLLLASHLRKTSLSILAKRFHIDPIKLTNTLITKERENDNGQ</sequence>
<dbReference type="AlphaFoldDB" id="A0A9W6B3A5"/>
<reference evidence="12" key="1">
    <citation type="submission" date="2022-07" db="EMBL/GenBank/DDBJ databases">
        <authorList>
            <person name="Kouya T."/>
            <person name="Ishiyama Y."/>
        </authorList>
    </citation>
    <scope>NUCLEOTIDE SEQUENCE</scope>
    <source>
        <strain evidence="12">WR16-4</strain>
    </source>
</reference>
<dbReference type="FunFam" id="3.40.50.300:FF:000224">
    <property type="entry name" value="Energy-coupling factor transporter ATP-binding protein EcfA"/>
    <property type="match status" value="1"/>
</dbReference>
<keyword evidence="6" id="KW-0547">Nucleotide-binding</keyword>
<evidence type="ECO:0000256" key="10">
    <source>
        <dbReference type="ARBA" id="ARBA00025157"/>
    </source>
</evidence>
<dbReference type="InterPro" id="IPR003439">
    <property type="entry name" value="ABC_transporter-like_ATP-bd"/>
</dbReference>
<keyword evidence="8" id="KW-1278">Translocase</keyword>
<evidence type="ECO:0000256" key="6">
    <source>
        <dbReference type="ARBA" id="ARBA00022741"/>
    </source>
</evidence>
<dbReference type="SMART" id="SM00382">
    <property type="entry name" value="AAA"/>
    <property type="match status" value="2"/>
</dbReference>
<dbReference type="GO" id="GO:0043190">
    <property type="term" value="C:ATP-binding cassette (ABC) transporter complex"/>
    <property type="evidence" value="ECO:0007669"/>
    <property type="project" value="TreeGrafter"/>
</dbReference>
<dbReference type="FunFam" id="3.40.50.300:FF:001422">
    <property type="entry name" value="Cobalt ABC transporter ATP-binding protein"/>
    <property type="match status" value="1"/>
</dbReference>
<evidence type="ECO:0000256" key="5">
    <source>
        <dbReference type="ARBA" id="ARBA00022737"/>
    </source>
</evidence>
<reference evidence="12" key="2">
    <citation type="journal article" date="2023" name="PLoS ONE">
        <title>Philodulcilactobacillus myokoensis gen. nov., sp. nov., a fructophilic, acidophilic, and agar-phobic lactic acid bacterium isolated from fermented vegetable extracts.</title>
        <authorList>
            <person name="Kouya T."/>
            <person name="Ishiyama Y."/>
            <person name="Ohashi S."/>
            <person name="Kumakubo R."/>
            <person name="Yamazaki T."/>
            <person name="Otaki T."/>
        </authorList>
    </citation>
    <scope>NUCLEOTIDE SEQUENCE</scope>
    <source>
        <strain evidence="12">WR16-4</strain>
    </source>
</reference>
<evidence type="ECO:0000256" key="4">
    <source>
        <dbReference type="ARBA" id="ARBA00022475"/>
    </source>
</evidence>
<keyword evidence="4" id="KW-1003">Cell membrane</keyword>
<dbReference type="RefSeq" id="WP_286137163.1">
    <property type="nucleotide sequence ID" value="NZ_BRPL01000004.1"/>
</dbReference>
<dbReference type="Pfam" id="PF00005">
    <property type="entry name" value="ABC_tran"/>
    <property type="match status" value="2"/>
</dbReference>
<comment type="function">
    <text evidence="10">Probably part of an ABC transporter complex. Responsible for energy coupling to the transport system.</text>
</comment>
<keyword evidence="9" id="KW-0472">Membrane</keyword>
<feature type="domain" description="ABC transporter" evidence="11">
    <location>
        <begin position="303"/>
        <end position="536"/>
    </location>
</feature>
<dbReference type="GO" id="GO:0042626">
    <property type="term" value="F:ATPase-coupled transmembrane transporter activity"/>
    <property type="evidence" value="ECO:0007669"/>
    <property type="project" value="TreeGrafter"/>
</dbReference>
<accession>A0A9W6B3A5</accession>
<dbReference type="Proteomes" id="UP001144204">
    <property type="component" value="Unassembled WGS sequence"/>
</dbReference>
<proteinExistence type="inferred from homology"/>
<dbReference type="GO" id="GO:0005524">
    <property type="term" value="F:ATP binding"/>
    <property type="evidence" value="ECO:0007669"/>
    <property type="project" value="UniProtKB-KW"/>
</dbReference>
<dbReference type="InterPro" id="IPR022216">
    <property type="entry name" value="ABC_Co_transporter"/>
</dbReference>
<keyword evidence="13" id="KW-1185">Reference proteome</keyword>
<organism evidence="12 13">
    <name type="scientific">Philodulcilactobacillus myokoensis</name>
    <dbReference type="NCBI Taxonomy" id="2929573"/>
    <lineage>
        <taxon>Bacteria</taxon>
        <taxon>Bacillati</taxon>
        <taxon>Bacillota</taxon>
        <taxon>Bacilli</taxon>
        <taxon>Lactobacillales</taxon>
        <taxon>Lactobacillaceae</taxon>
        <taxon>Philodulcilactobacillus</taxon>
    </lineage>
</organism>
<evidence type="ECO:0000256" key="1">
    <source>
        <dbReference type="ARBA" id="ARBA00004202"/>
    </source>
</evidence>
<dbReference type="PROSITE" id="PS00211">
    <property type="entry name" value="ABC_TRANSPORTER_1"/>
    <property type="match status" value="1"/>
</dbReference>
<evidence type="ECO:0000256" key="3">
    <source>
        <dbReference type="ARBA" id="ARBA00022448"/>
    </source>
</evidence>
<protein>
    <submittedName>
        <fullName evidence="12">ABC transporter ATP-binding protein</fullName>
    </submittedName>
</protein>
<dbReference type="Pfam" id="PF12558">
    <property type="entry name" value="DUF3744"/>
    <property type="match status" value="1"/>
</dbReference>
<keyword evidence="7 12" id="KW-0067">ATP-binding</keyword>
<dbReference type="InterPro" id="IPR027417">
    <property type="entry name" value="P-loop_NTPase"/>
</dbReference>
<comment type="caution">
    <text evidence="12">The sequence shown here is derived from an EMBL/GenBank/DDBJ whole genome shotgun (WGS) entry which is preliminary data.</text>
</comment>
<dbReference type="InterPro" id="IPR017871">
    <property type="entry name" value="ABC_transporter-like_CS"/>
</dbReference>
<feature type="domain" description="ABC transporter" evidence="11">
    <location>
        <begin position="7"/>
        <end position="248"/>
    </location>
</feature>
<gene>
    <name evidence="12" type="ORF">WR164_16070</name>
</gene>
<evidence type="ECO:0000259" key="11">
    <source>
        <dbReference type="PROSITE" id="PS50893"/>
    </source>
</evidence>
<evidence type="ECO:0000313" key="13">
    <source>
        <dbReference type="Proteomes" id="UP001144204"/>
    </source>
</evidence>
<comment type="subcellular location">
    <subcellularLocation>
        <location evidence="1">Cell membrane</location>
        <topology evidence="1">Peripheral membrane protein</topology>
    </subcellularLocation>
</comment>
<dbReference type="NCBIfam" id="NF010167">
    <property type="entry name" value="PRK13648.1"/>
    <property type="match status" value="2"/>
</dbReference>
<dbReference type="Gene3D" id="3.40.50.300">
    <property type="entry name" value="P-loop containing nucleotide triphosphate hydrolases"/>
    <property type="match status" value="2"/>
</dbReference>
<evidence type="ECO:0000256" key="7">
    <source>
        <dbReference type="ARBA" id="ARBA00022840"/>
    </source>
</evidence>
<dbReference type="SUPFAM" id="SSF52540">
    <property type="entry name" value="P-loop containing nucleoside triphosphate hydrolases"/>
    <property type="match status" value="2"/>
</dbReference>
<keyword evidence="3" id="KW-0813">Transport</keyword>
<name>A0A9W6B3A5_9LACO</name>
<keyword evidence="5" id="KW-0677">Repeat</keyword>
<evidence type="ECO:0000313" key="12">
    <source>
        <dbReference type="EMBL" id="GLB47628.1"/>
    </source>
</evidence>
<dbReference type="InterPro" id="IPR050095">
    <property type="entry name" value="ECF_ABC_transporter_ATP-bd"/>
</dbReference>
<dbReference type="GO" id="GO:0016887">
    <property type="term" value="F:ATP hydrolysis activity"/>
    <property type="evidence" value="ECO:0007669"/>
    <property type="project" value="InterPro"/>
</dbReference>
<dbReference type="CDD" id="cd03225">
    <property type="entry name" value="ABC_cobalt_CbiO_domain1"/>
    <property type="match status" value="2"/>
</dbReference>
<evidence type="ECO:0000256" key="2">
    <source>
        <dbReference type="ARBA" id="ARBA00005417"/>
    </source>
</evidence>
<dbReference type="InterPro" id="IPR015856">
    <property type="entry name" value="ABC_transpr_CbiO/EcfA_su"/>
</dbReference>
<evidence type="ECO:0000256" key="9">
    <source>
        <dbReference type="ARBA" id="ARBA00023136"/>
    </source>
</evidence>
<dbReference type="EMBL" id="BRPL01000004">
    <property type="protein sequence ID" value="GLB47628.1"/>
    <property type="molecule type" value="Genomic_DNA"/>
</dbReference>
<comment type="similarity">
    <text evidence="2">Belongs to the ABC transporter superfamily.</text>
</comment>
<dbReference type="PANTHER" id="PTHR43553:SF26">
    <property type="entry name" value="ABC TRANSPORTER ATP-BINDING PROTEIN BC_2655-RELATED"/>
    <property type="match status" value="1"/>
</dbReference>
<evidence type="ECO:0000256" key="8">
    <source>
        <dbReference type="ARBA" id="ARBA00022967"/>
    </source>
</evidence>
<dbReference type="InterPro" id="IPR003593">
    <property type="entry name" value="AAA+_ATPase"/>
</dbReference>